<reference evidence="2 3" key="1">
    <citation type="submission" date="2015-11" db="EMBL/GenBank/DDBJ databases">
        <title>Long Read and Single Molecule DNA Sequencing Simplifies Genome Assembly and TAL Effector Gene Analysis of Xanthomonas translucens.</title>
        <authorList>
            <person name="Peng Z."/>
            <person name="Hu Y."/>
            <person name="Xie J."/>
            <person name="Potnis N."/>
            <person name="Akhunova A."/>
            <person name="Jones J."/>
            <person name="Liu Z."/>
            <person name="White F."/>
            <person name="Liu S."/>
        </authorList>
    </citation>
    <scope>NUCLEOTIDE SEQUENCE [LARGE SCALE GENOMIC DNA]</scope>
    <source>
        <strain evidence="2 3">B1</strain>
    </source>
</reference>
<dbReference type="AlphaFoldDB" id="A0A109HMB3"/>
<name>A0A109HMB3_XANCT</name>
<dbReference type="Proteomes" id="UP000055854">
    <property type="component" value="Unassembled WGS sequence"/>
</dbReference>
<proteinExistence type="predicted"/>
<evidence type="ECO:0000313" key="2">
    <source>
        <dbReference type="EMBL" id="KWV14715.1"/>
    </source>
</evidence>
<evidence type="ECO:0000313" key="3">
    <source>
        <dbReference type="Proteomes" id="UP000055854"/>
    </source>
</evidence>
<sequence length="176" mass="19618">MRHTAETATARLTQCNSATHWFYDKNKQSEQRPWRLQTALSIEGLLKQFNGRNCERQGQLQEGEGKAVEQDVVASYAKSQELGAMANAKAAEFALGKAPAPQDPFNLPAKADDRTGLDNQNWHRNPNTESWERQVKTGVTGANDQGVYAPQTAPPEQTQRLNQEALARIQQKVWSG</sequence>
<feature type="region of interest" description="Disordered" evidence="1">
    <location>
        <begin position="101"/>
        <end position="159"/>
    </location>
</feature>
<organism evidence="2 3">
    <name type="scientific">Xanthomonas campestris pv. translucens</name>
    <dbReference type="NCBI Taxonomy" id="343"/>
    <lineage>
        <taxon>Bacteria</taxon>
        <taxon>Pseudomonadati</taxon>
        <taxon>Pseudomonadota</taxon>
        <taxon>Gammaproteobacteria</taxon>
        <taxon>Lysobacterales</taxon>
        <taxon>Lysobacteraceae</taxon>
        <taxon>Xanthomonas</taxon>
        <taxon>Xanthomonas translucens group</taxon>
    </lineage>
</organism>
<dbReference type="EMBL" id="LNTA01000085">
    <property type="protein sequence ID" value="KWV14715.1"/>
    <property type="molecule type" value="Genomic_DNA"/>
</dbReference>
<evidence type="ECO:0000256" key="1">
    <source>
        <dbReference type="SAM" id="MobiDB-lite"/>
    </source>
</evidence>
<comment type="caution">
    <text evidence="2">The sequence shown here is derived from an EMBL/GenBank/DDBJ whole genome shotgun (WGS) entry which is preliminary data.</text>
</comment>
<feature type="compositionally biased region" description="Polar residues" evidence="1">
    <location>
        <begin position="117"/>
        <end position="129"/>
    </location>
</feature>
<protein>
    <submittedName>
        <fullName evidence="2">Uncharacterized protein</fullName>
    </submittedName>
</protein>
<gene>
    <name evidence="2" type="ORF">ATB53_13055</name>
</gene>
<accession>A0A109HMB3</accession>